<proteinExistence type="predicted"/>
<evidence type="ECO:0000256" key="2">
    <source>
        <dbReference type="ARBA" id="ARBA00023002"/>
    </source>
</evidence>
<keyword evidence="2" id="KW-0560">Oxidoreductase</keyword>
<evidence type="ECO:0000313" key="5">
    <source>
        <dbReference type="Proteomes" id="UP000656548"/>
    </source>
</evidence>
<evidence type="ECO:0000256" key="1">
    <source>
        <dbReference type="ARBA" id="ARBA00022630"/>
    </source>
</evidence>
<sequence length="419" mass="44718">MSSAVEKTSSPVFEPFTLPNGSALPNRLVKAAMEENMASRGQVPGKPLFELYRRWSEGGAGLLVTGNVMVHAEALTGPAGVVLDAGSPLEPFREWVSAAKSGGARVWMQINHPGRQVGADMPGVAWGPSAVRVDIGKNSKRFAVPVEMSPRQIEETVARFAETARRAEEAGFDGVEIHAAHGYLLSQFLSPLANRREDRWGGSLENRARLLLDVVRAVRAVVAPGFAVAVKLNSADFQRGGFDADDAASVIAMLAPLGVDLVELSGGSYESPAMTGQSGDDRTRAREAYFLTLAEQLVRSSALPLMLTGGVVRRPVAEEVLASGVELVGMGSALAVDPGLPAKWRHDEDAKVALEPVRIGDKAVASAAGMARVRRQLRRLGAGRPTKPGIDPKLALVLETVLQAVALRRYRTWLRGRAS</sequence>
<keyword evidence="1" id="KW-0285">Flavoprotein</keyword>
<comment type="caution">
    <text evidence="4">The sequence shown here is derived from an EMBL/GenBank/DDBJ whole genome shotgun (WGS) entry which is preliminary data.</text>
</comment>
<evidence type="ECO:0000313" key="4">
    <source>
        <dbReference type="EMBL" id="MBE1575134.1"/>
    </source>
</evidence>
<dbReference type="InterPro" id="IPR013785">
    <property type="entry name" value="Aldolase_TIM"/>
</dbReference>
<reference evidence="4 5" key="1">
    <citation type="submission" date="2020-10" db="EMBL/GenBank/DDBJ databases">
        <title>Sequencing the genomes of 1000 actinobacteria strains.</title>
        <authorList>
            <person name="Klenk H.-P."/>
        </authorList>
    </citation>
    <scope>NUCLEOTIDE SEQUENCE [LARGE SCALE GENOMIC DNA]</scope>
    <source>
        <strain evidence="4 5">DSM 46661</strain>
    </source>
</reference>
<dbReference type="Pfam" id="PF00724">
    <property type="entry name" value="Oxidored_FMN"/>
    <property type="match status" value="1"/>
</dbReference>
<dbReference type="PANTHER" id="PTHR43656">
    <property type="entry name" value="BINDING OXIDOREDUCTASE, PUTATIVE (AFU_ORTHOLOGUE AFUA_2G08260)-RELATED"/>
    <property type="match status" value="1"/>
</dbReference>
<dbReference type="EMBL" id="JADBEJ010000004">
    <property type="protein sequence ID" value="MBE1575134.1"/>
    <property type="molecule type" value="Genomic_DNA"/>
</dbReference>
<dbReference type="InterPro" id="IPR051799">
    <property type="entry name" value="NADH_flavin_oxidoreductase"/>
</dbReference>
<dbReference type="PANTHER" id="PTHR43656:SF2">
    <property type="entry name" value="BINDING OXIDOREDUCTASE, PUTATIVE (AFU_ORTHOLOGUE AFUA_2G08260)-RELATED"/>
    <property type="match status" value="1"/>
</dbReference>
<dbReference type="RefSeq" id="WP_192742711.1">
    <property type="nucleotide sequence ID" value="NZ_JADBEJ010000004.1"/>
</dbReference>
<accession>A0ABR9L301</accession>
<name>A0ABR9L301_9PSEU</name>
<dbReference type="CDD" id="cd04733">
    <property type="entry name" value="OYE_like_2_FMN"/>
    <property type="match status" value="1"/>
</dbReference>
<protein>
    <submittedName>
        <fullName evidence="4">2,4-dienoyl-CoA reductase-like NADH-dependent reductase (Old Yellow Enzyme family)</fullName>
    </submittedName>
</protein>
<dbReference type="InterPro" id="IPR001155">
    <property type="entry name" value="OxRdtase_FMN_N"/>
</dbReference>
<dbReference type="SUPFAM" id="SSF51395">
    <property type="entry name" value="FMN-linked oxidoreductases"/>
    <property type="match status" value="1"/>
</dbReference>
<evidence type="ECO:0000259" key="3">
    <source>
        <dbReference type="Pfam" id="PF00724"/>
    </source>
</evidence>
<organism evidence="4 5">
    <name type="scientific">Amycolatopsis roodepoortensis</name>
    <dbReference type="NCBI Taxonomy" id="700274"/>
    <lineage>
        <taxon>Bacteria</taxon>
        <taxon>Bacillati</taxon>
        <taxon>Actinomycetota</taxon>
        <taxon>Actinomycetes</taxon>
        <taxon>Pseudonocardiales</taxon>
        <taxon>Pseudonocardiaceae</taxon>
        <taxon>Amycolatopsis</taxon>
    </lineage>
</organism>
<gene>
    <name evidence="4" type="ORF">H4W30_002181</name>
</gene>
<feature type="domain" description="NADH:flavin oxidoreductase/NADH oxidase N-terminal" evidence="3">
    <location>
        <begin position="12"/>
        <end position="346"/>
    </location>
</feature>
<keyword evidence="5" id="KW-1185">Reference proteome</keyword>
<dbReference type="Proteomes" id="UP000656548">
    <property type="component" value="Unassembled WGS sequence"/>
</dbReference>
<dbReference type="Gene3D" id="3.20.20.70">
    <property type="entry name" value="Aldolase class I"/>
    <property type="match status" value="1"/>
</dbReference>